<dbReference type="Pfam" id="PF13860">
    <property type="entry name" value="FlgD_ig"/>
    <property type="match status" value="1"/>
</dbReference>
<evidence type="ECO:0000256" key="1">
    <source>
        <dbReference type="SAM" id="SignalP"/>
    </source>
</evidence>
<evidence type="ECO:0000259" key="2">
    <source>
        <dbReference type="Pfam" id="PF13860"/>
    </source>
</evidence>
<dbReference type="Proteomes" id="UP000215559">
    <property type="component" value="Unassembled WGS sequence"/>
</dbReference>
<dbReference type="InterPro" id="IPR026444">
    <property type="entry name" value="Secre_tail"/>
</dbReference>
<sequence length="470" mass="51887">MIALRVVVALLLATEAASGQVSFGCVCSTDVPFATGLNNSHKLAASSEMVGAMSDTVTLVFQSSESIYASIGVFDMGSVVWTRPVQMYSGANPGVEYGRDRCRHLVWQDYDTIARAQQVFYRNFEYRMMPVNVSNTSGNSVHPDVWADEAGLAHVVWEDYSHGKPRIYYRTCNMNGTVGDTFLVSTDTVGCSFLPSIGMFPADSELVIAWQEVDSGSRSPYSIKRRRQQNGIWQDVETLARSSLALRHPSLDYGSPGESFSAAWEDSSSGNMEAHFEGGNPGGGYPTPGRSTVPVVATLESTWSYLFWQEESSGVSDIYVNLYYFLTGWTNWSLRHMLSIDEDMHWPNCLGALVVWTQGNHEPYKVMYVFSGYPIPIAEEQKMPVSVGVVSVQPNPMYNRAIIRLAGEAQAHTEVEVLDASGRKVRTWAGNFQQVVWDGTDQHGKGLPAGVYFVRVKAAGRKAVVQTLKL</sequence>
<keyword evidence="1" id="KW-0732">Signal</keyword>
<comment type="caution">
    <text evidence="3">The sequence shown here is derived from an EMBL/GenBank/DDBJ whole genome shotgun (WGS) entry which is preliminary data.</text>
</comment>
<accession>A0A235BSR6</accession>
<dbReference type="EMBL" id="NOZP01000108">
    <property type="protein sequence ID" value="OYD15358.1"/>
    <property type="molecule type" value="Genomic_DNA"/>
</dbReference>
<evidence type="ECO:0000313" key="3">
    <source>
        <dbReference type="EMBL" id="OYD15358.1"/>
    </source>
</evidence>
<feature type="chain" id="PRO_5014280688" description="FlgD/Vpr Ig-like domain-containing protein" evidence="1">
    <location>
        <begin position="20"/>
        <end position="470"/>
    </location>
</feature>
<dbReference type="Gene3D" id="2.60.40.4070">
    <property type="match status" value="1"/>
</dbReference>
<feature type="domain" description="FlgD/Vpr Ig-like" evidence="2">
    <location>
        <begin position="409"/>
        <end position="459"/>
    </location>
</feature>
<feature type="signal peptide" evidence="1">
    <location>
        <begin position="1"/>
        <end position="19"/>
    </location>
</feature>
<organism evidence="3 5">
    <name type="scientific">candidate division WOR-3 bacterium JGI_Cruoil_03_51_56</name>
    <dbReference type="NCBI Taxonomy" id="1973747"/>
    <lineage>
        <taxon>Bacteria</taxon>
        <taxon>Bacteria division WOR-3</taxon>
    </lineage>
</organism>
<dbReference type="InterPro" id="IPR025965">
    <property type="entry name" value="FlgD/Vpr_Ig-like"/>
</dbReference>
<gene>
    <name evidence="4" type="ORF">CH330_05370</name>
    <name evidence="3" type="ORF">CH330_05920</name>
</gene>
<evidence type="ECO:0000313" key="5">
    <source>
        <dbReference type="Proteomes" id="UP000215559"/>
    </source>
</evidence>
<protein>
    <recommendedName>
        <fullName evidence="2">FlgD/Vpr Ig-like domain-containing protein</fullName>
    </recommendedName>
</protein>
<dbReference type="EMBL" id="NOZP01000092">
    <property type="protein sequence ID" value="OYD15556.1"/>
    <property type="molecule type" value="Genomic_DNA"/>
</dbReference>
<dbReference type="AlphaFoldDB" id="A0A235BSR6"/>
<reference evidence="3 5" key="1">
    <citation type="submission" date="2017-07" db="EMBL/GenBank/DDBJ databases">
        <title>Recovery of genomes from metagenomes via a dereplication, aggregation, and scoring strategy.</title>
        <authorList>
            <person name="Sieber C.M."/>
            <person name="Probst A.J."/>
            <person name="Sharrar A."/>
            <person name="Thomas B.C."/>
            <person name="Hess M."/>
            <person name="Tringe S.G."/>
            <person name="Banfield J.F."/>
        </authorList>
    </citation>
    <scope>NUCLEOTIDE SEQUENCE [LARGE SCALE GENOMIC DNA]</scope>
    <source>
        <strain evidence="3">JGI_Cruoil_03_51_56</strain>
    </source>
</reference>
<evidence type="ECO:0000313" key="4">
    <source>
        <dbReference type="EMBL" id="OYD15556.1"/>
    </source>
</evidence>
<name>A0A235BSR6_UNCW3</name>
<dbReference type="NCBIfam" id="TIGR04183">
    <property type="entry name" value="Por_Secre_tail"/>
    <property type="match status" value="1"/>
</dbReference>
<proteinExistence type="predicted"/>